<protein>
    <submittedName>
        <fullName evidence="1">Uncharacterized protein</fullName>
    </submittedName>
</protein>
<organism evidence="1 2">
    <name type="scientific">Streptomyces lonarensis</name>
    <dbReference type="NCBI Taxonomy" id="700599"/>
    <lineage>
        <taxon>Bacteria</taxon>
        <taxon>Bacillati</taxon>
        <taxon>Actinomycetota</taxon>
        <taxon>Actinomycetes</taxon>
        <taxon>Kitasatosporales</taxon>
        <taxon>Streptomycetaceae</taxon>
        <taxon>Streptomyces</taxon>
    </lineage>
</organism>
<dbReference type="AlphaFoldDB" id="A0A7X6CYH8"/>
<sequence length="111" mass="12791">MMVALSRVFWPRLVEVESCVPWDRAYEESNFKAWRDSLSGDVRKIEATLNQLRVWQSVDSNETEEDWRAQDFFAARVAKTWRAALSAGFPERSFGVRVIDPEDGSIVTFSS</sequence>
<name>A0A7X6CYH8_9ACTN</name>
<evidence type="ECO:0000313" key="1">
    <source>
        <dbReference type="EMBL" id="NJQ04893.1"/>
    </source>
</evidence>
<dbReference type="RefSeq" id="WP_167968189.1">
    <property type="nucleotide sequence ID" value="NZ_BHZG01000077.1"/>
</dbReference>
<dbReference type="EMBL" id="JAAVJD010000018">
    <property type="protein sequence ID" value="NJQ04893.1"/>
    <property type="molecule type" value="Genomic_DNA"/>
</dbReference>
<comment type="caution">
    <text evidence="1">The sequence shown here is derived from an EMBL/GenBank/DDBJ whole genome shotgun (WGS) entry which is preliminary data.</text>
</comment>
<gene>
    <name evidence="1" type="ORF">HCN56_04685</name>
</gene>
<reference evidence="1 2" key="1">
    <citation type="submission" date="2020-03" db="EMBL/GenBank/DDBJ databases">
        <title>Draft genome of Streptomyces sp. ventii, isolated from the Axial Seamount in the Pacific Ocean, and resequencing of the two type strains Streptomyces lonarensis strain NCL 716 and Streptomyces bohaiensis strain 11A07.</title>
        <authorList>
            <person name="Loughran R.M."/>
            <person name="Pfannmuller K.M."/>
            <person name="Wasson B.J."/>
            <person name="Deadmond M.C."/>
            <person name="Paddock B.E."/>
            <person name="Koyack M.J."/>
            <person name="Gallegos D.A."/>
            <person name="Mitchell E.A."/>
            <person name="Ushijima B."/>
            <person name="Saw J.H."/>
            <person name="Mcphail K.L."/>
            <person name="Videau P."/>
        </authorList>
    </citation>
    <scope>NUCLEOTIDE SEQUENCE [LARGE SCALE GENOMIC DNA]</scope>
    <source>
        <strain evidence="1 2">NCL716</strain>
    </source>
</reference>
<dbReference type="Proteomes" id="UP000578686">
    <property type="component" value="Unassembled WGS sequence"/>
</dbReference>
<evidence type="ECO:0000313" key="2">
    <source>
        <dbReference type="Proteomes" id="UP000578686"/>
    </source>
</evidence>
<proteinExistence type="predicted"/>
<keyword evidence="2" id="KW-1185">Reference proteome</keyword>
<accession>A0A7X6CYH8</accession>